<organism evidence="4 5">
    <name type="scientific">Salix koriyanagi</name>
    <dbReference type="NCBI Taxonomy" id="2511006"/>
    <lineage>
        <taxon>Eukaryota</taxon>
        <taxon>Viridiplantae</taxon>
        <taxon>Streptophyta</taxon>
        <taxon>Embryophyta</taxon>
        <taxon>Tracheophyta</taxon>
        <taxon>Spermatophyta</taxon>
        <taxon>Magnoliopsida</taxon>
        <taxon>eudicotyledons</taxon>
        <taxon>Gunneridae</taxon>
        <taxon>Pentapetalae</taxon>
        <taxon>rosids</taxon>
        <taxon>fabids</taxon>
        <taxon>Malpighiales</taxon>
        <taxon>Salicaceae</taxon>
        <taxon>Saliceae</taxon>
        <taxon>Salix</taxon>
    </lineage>
</organism>
<dbReference type="AlphaFoldDB" id="A0A9Q0ZSZ8"/>
<dbReference type="InterPro" id="IPR025520">
    <property type="entry name" value="DUF4408"/>
</dbReference>
<feature type="compositionally biased region" description="Basic residues" evidence="1">
    <location>
        <begin position="236"/>
        <end position="245"/>
    </location>
</feature>
<name>A0A9Q0ZSZ8_9ROSI</name>
<sequence>MLAESLSIWAVMNSWLTPSVFFVLLNLMIGTIFITSRPATYKPSDQHQEQEKHVQAQHGYGHQHTRSPSVLQKLKPLNLLYSYRSQEPTAFTFEKPQESDQRLTFHQQDPQQDYQYDQNQNQRAIIRSPSMLQRIKSISVYNYFSQEPSNPSSTKNHKNEESTPTHLTSEQIYDQIQEHDEQLQEQEEEEWFQDEENERVQDEEHSLEEVCSKCQGGKLSKSTSDTKPSSGEVPKKLPKKMRKSASAKSAFSHFEEEDIVESRRPATVREGKPSNEVGDTEVDAKADDFINKFKQQLKLQRTDSFIRAGFQSGKFKTRAPVAVELWQGAFVFTWKQDLAQAMWDAIGHDGEMLRFVSVVGVVGSCKKEQFLSIKKDDSTAQSKDIQPWPVRLDLTARFIWKNSRLGK</sequence>
<dbReference type="PANTHER" id="PTHR33098">
    <property type="entry name" value="COTTON FIBER (DUF761)"/>
    <property type="match status" value="1"/>
</dbReference>
<reference evidence="4" key="2">
    <citation type="journal article" date="2023" name="Int. J. Mol. Sci.">
        <title>De Novo Assembly and Annotation of 11 Diverse Shrub Willow (Salix) Genomes Reveals Novel Gene Organization in Sex-Linked Regions.</title>
        <authorList>
            <person name="Hyden B."/>
            <person name="Feng K."/>
            <person name="Yates T.B."/>
            <person name="Jawdy S."/>
            <person name="Cereghino C."/>
            <person name="Smart L.B."/>
            <person name="Muchero W."/>
        </authorList>
    </citation>
    <scope>NUCLEOTIDE SEQUENCE</scope>
    <source>
        <tissue evidence="4">Shoot tip</tissue>
    </source>
</reference>
<feature type="compositionally biased region" description="Polar residues" evidence="1">
    <location>
        <begin position="220"/>
        <end position="229"/>
    </location>
</feature>
<feature type="region of interest" description="Disordered" evidence="1">
    <location>
        <begin position="43"/>
        <end position="68"/>
    </location>
</feature>
<dbReference type="Pfam" id="PF05553">
    <property type="entry name" value="DUF761"/>
    <property type="match status" value="1"/>
</dbReference>
<dbReference type="PANTHER" id="PTHR33098:SF53">
    <property type="entry name" value="OS05G0540900 PROTEIN"/>
    <property type="match status" value="1"/>
</dbReference>
<evidence type="ECO:0000313" key="4">
    <source>
        <dbReference type="EMBL" id="KAJ6745739.1"/>
    </source>
</evidence>
<dbReference type="Proteomes" id="UP001151752">
    <property type="component" value="Chromosome 6"/>
</dbReference>
<feature type="transmembrane region" description="Helical" evidence="2">
    <location>
        <begin position="15"/>
        <end position="34"/>
    </location>
</feature>
<feature type="compositionally biased region" description="Acidic residues" evidence="1">
    <location>
        <begin position="183"/>
        <end position="197"/>
    </location>
</feature>
<gene>
    <name evidence="4" type="ORF">OIU74_028415</name>
</gene>
<dbReference type="EMBL" id="JAPFFM010000009">
    <property type="protein sequence ID" value="KAJ6745739.1"/>
    <property type="molecule type" value="Genomic_DNA"/>
</dbReference>
<evidence type="ECO:0000256" key="1">
    <source>
        <dbReference type="SAM" id="MobiDB-lite"/>
    </source>
</evidence>
<keyword evidence="2" id="KW-0472">Membrane</keyword>
<comment type="caution">
    <text evidence="4">The sequence shown here is derived from an EMBL/GenBank/DDBJ whole genome shotgun (WGS) entry which is preliminary data.</text>
</comment>
<dbReference type="InterPro" id="IPR008480">
    <property type="entry name" value="DUF761_pln"/>
</dbReference>
<feature type="domain" description="DUF4408" evidence="3">
    <location>
        <begin position="7"/>
        <end position="37"/>
    </location>
</feature>
<dbReference type="Pfam" id="PF14364">
    <property type="entry name" value="DUF4408"/>
    <property type="match status" value="1"/>
</dbReference>
<proteinExistence type="predicted"/>
<reference evidence="4" key="1">
    <citation type="submission" date="2022-11" db="EMBL/GenBank/DDBJ databases">
        <authorList>
            <person name="Hyden B.L."/>
            <person name="Feng K."/>
            <person name="Yates T."/>
            <person name="Jawdy S."/>
            <person name="Smart L.B."/>
            <person name="Muchero W."/>
        </authorList>
    </citation>
    <scope>NUCLEOTIDE SEQUENCE</scope>
    <source>
        <tissue evidence="4">Shoot tip</tissue>
    </source>
</reference>
<feature type="compositionally biased region" description="Basic and acidic residues" evidence="1">
    <location>
        <begin position="44"/>
        <end position="54"/>
    </location>
</feature>
<evidence type="ECO:0000313" key="5">
    <source>
        <dbReference type="Proteomes" id="UP001151752"/>
    </source>
</evidence>
<feature type="compositionally biased region" description="Basic and acidic residues" evidence="1">
    <location>
        <begin position="198"/>
        <end position="211"/>
    </location>
</feature>
<feature type="region of interest" description="Disordered" evidence="1">
    <location>
        <begin position="179"/>
        <end position="252"/>
    </location>
</feature>
<evidence type="ECO:0000259" key="3">
    <source>
        <dbReference type="Pfam" id="PF14364"/>
    </source>
</evidence>
<evidence type="ECO:0000256" key="2">
    <source>
        <dbReference type="SAM" id="Phobius"/>
    </source>
</evidence>
<keyword evidence="5" id="KW-1185">Reference proteome</keyword>
<keyword evidence="2" id="KW-0812">Transmembrane</keyword>
<accession>A0A9Q0ZSZ8</accession>
<keyword evidence="2" id="KW-1133">Transmembrane helix</keyword>
<protein>
    <recommendedName>
        <fullName evidence="3">DUF4408 domain-containing protein</fullName>
    </recommendedName>
</protein>
<feature type="region of interest" description="Disordered" evidence="1">
    <location>
        <begin position="146"/>
        <end position="166"/>
    </location>
</feature>